<reference evidence="2 3" key="1">
    <citation type="journal article" date="2024" name="Science">
        <title>Giant polyketide synthase enzymes in the biosynthesis of giant marine polyether toxins.</title>
        <authorList>
            <person name="Fallon T.R."/>
            <person name="Shende V.V."/>
            <person name="Wierzbicki I.H."/>
            <person name="Pendleton A.L."/>
            <person name="Watervoot N.F."/>
            <person name="Auber R.P."/>
            <person name="Gonzalez D.J."/>
            <person name="Wisecaver J.H."/>
            <person name="Moore B.S."/>
        </authorList>
    </citation>
    <scope>NUCLEOTIDE SEQUENCE [LARGE SCALE GENOMIC DNA]</scope>
    <source>
        <strain evidence="2 3">12B1</strain>
    </source>
</reference>
<dbReference type="EMBL" id="JBGBPQ010000015">
    <property type="protein sequence ID" value="KAL1510487.1"/>
    <property type="molecule type" value="Genomic_DNA"/>
</dbReference>
<dbReference type="AlphaFoldDB" id="A0AB34J2U8"/>
<keyword evidence="3" id="KW-1185">Reference proteome</keyword>
<evidence type="ECO:0000313" key="3">
    <source>
        <dbReference type="Proteomes" id="UP001515480"/>
    </source>
</evidence>
<feature type="region of interest" description="Disordered" evidence="1">
    <location>
        <begin position="403"/>
        <end position="422"/>
    </location>
</feature>
<comment type="caution">
    <text evidence="2">The sequence shown here is derived from an EMBL/GenBank/DDBJ whole genome shotgun (WGS) entry which is preliminary data.</text>
</comment>
<sequence>MPSDSLPPLEDHDGFIADLYHLLWLKNSEGDTCPGMLLPDLVLYKYRIPAYWYFTSIDGSLKRKSKTSIVNKKIYADFTKGVSSPSDVVAYHICEQRRDSKMPETCIRYFDSKGLHDFLFHEEKLDDGCLQKFIQPKGAHNTMIQAAWSPQMCLLERRVNVNFLRSARVPILQRTATYDGDEHLSQITPVRGTLLADRIQLLCLAMVKHIKTVSPNRQTISRMLLNFKCDSDDNVWLLWCSSLRLSSETSEISVTDDRSMSSATELKPPASPVCLEVVLKAPSRQAVGKAMDPTHGVCPFTGQKLDQRHQYFVTFKNIIEYSTRLDESLGLLPEQRRSRFEVPLLLERVCHDMTVGKYATSLKNPHFLNRRVLVSEEAYLEFSTPAIPGAKAKPSMLFKSKFSSNSSSAATLPALPPGKGVK</sequence>
<evidence type="ECO:0000313" key="2">
    <source>
        <dbReference type="EMBL" id="KAL1510487.1"/>
    </source>
</evidence>
<protein>
    <submittedName>
        <fullName evidence="2">Uncharacterized protein</fullName>
    </submittedName>
</protein>
<evidence type="ECO:0000256" key="1">
    <source>
        <dbReference type="SAM" id="MobiDB-lite"/>
    </source>
</evidence>
<organism evidence="2 3">
    <name type="scientific">Prymnesium parvum</name>
    <name type="common">Toxic golden alga</name>
    <dbReference type="NCBI Taxonomy" id="97485"/>
    <lineage>
        <taxon>Eukaryota</taxon>
        <taxon>Haptista</taxon>
        <taxon>Haptophyta</taxon>
        <taxon>Prymnesiophyceae</taxon>
        <taxon>Prymnesiales</taxon>
        <taxon>Prymnesiaceae</taxon>
        <taxon>Prymnesium</taxon>
    </lineage>
</organism>
<name>A0AB34J2U8_PRYPA</name>
<gene>
    <name evidence="2" type="ORF">AB1Y20_006792</name>
</gene>
<accession>A0AB34J2U8</accession>
<proteinExistence type="predicted"/>
<dbReference type="Proteomes" id="UP001515480">
    <property type="component" value="Unassembled WGS sequence"/>
</dbReference>